<dbReference type="PANTHER" id="PTHR36505:SF1">
    <property type="entry name" value="BLR1072 PROTEIN"/>
    <property type="match status" value="1"/>
</dbReference>
<feature type="compositionally biased region" description="Acidic residues" evidence="1">
    <location>
        <begin position="213"/>
        <end position="232"/>
    </location>
</feature>
<evidence type="ECO:0000259" key="3">
    <source>
        <dbReference type="Pfam" id="PF05239"/>
    </source>
</evidence>
<dbReference type="SUPFAM" id="SSF50346">
    <property type="entry name" value="PRC-barrel domain"/>
    <property type="match status" value="1"/>
</dbReference>
<feature type="domain" description="PRC-barrel" evidence="3">
    <location>
        <begin position="56"/>
        <end position="128"/>
    </location>
</feature>
<feature type="compositionally biased region" description="Low complexity" evidence="1">
    <location>
        <begin position="160"/>
        <end position="212"/>
    </location>
</feature>
<evidence type="ECO:0000256" key="1">
    <source>
        <dbReference type="SAM" id="MobiDB-lite"/>
    </source>
</evidence>
<accession>A0A1H2X5P8</accession>
<organism evidence="4 5">
    <name type="scientific">Roseicitreum antarcticum</name>
    <dbReference type="NCBI Taxonomy" id="564137"/>
    <lineage>
        <taxon>Bacteria</taxon>
        <taxon>Pseudomonadati</taxon>
        <taxon>Pseudomonadota</taxon>
        <taxon>Alphaproteobacteria</taxon>
        <taxon>Rhodobacterales</taxon>
        <taxon>Paracoccaceae</taxon>
        <taxon>Roseicitreum</taxon>
    </lineage>
</organism>
<keyword evidence="5" id="KW-1185">Reference proteome</keyword>
<proteinExistence type="predicted"/>
<evidence type="ECO:0000256" key="2">
    <source>
        <dbReference type="SAM" id="SignalP"/>
    </source>
</evidence>
<dbReference type="InterPro" id="IPR011033">
    <property type="entry name" value="PRC_barrel-like_sf"/>
</dbReference>
<dbReference type="RefSeq" id="WP_176846994.1">
    <property type="nucleotide sequence ID" value="NZ_CP061498.1"/>
</dbReference>
<dbReference type="Gene3D" id="2.30.30.240">
    <property type="entry name" value="PRC-barrel domain"/>
    <property type="match status" value="1"/>
</dbReference>
<dbReference type="EMBL" id="FNOM01000004">
    <property type="protein sequence ID" value="SDW88212.1"/>
    <property type="molecule type" value="Genomic_DNA"/>
</dbReference>
<gene>
    <name evidence="4" type="ORF">SAMN04488238_10476</name>
</gene>
<reference evidence="4 5" key="1">
    <citation type="submission" date="2016-10" db="EMBL/GenBank/DDBJ databases">
        <authorList>
            <person name="de Groot N.N."/>
        </authorList>
    </citation>
    <scope>NUCLEOTIDE SEQUENCE [LARGE SCALE GENOMIC DNA]</scope>
    <source>
        <strain evidence="4 5">CGMCC 1.8894</strain>
    </source>
</reference>
<evidence type="ECO:0000313" key="4">
    <source>
        <dbReference type="EMBL" id="SDW88212.1"/>
    </source>
</evidence>
<dbReference type="STRING" id="564137.SAMN04488238_10476"/>
<evidence type="ECO:0000313" key="5">
    <source>
        <dbReference type="Proteomes" id="UP000198539"/>
    </source>
</evidence>
<protein>
    <submittedName>
        <fullName evidence="4">PRC-barrel domain-containing protein</fullName>
    </submittedName>
</protein>
<keyword evidence="2" id="KW-0732">Signal</keyword>
<dbReference type="InterPro" id="IPR027275">
    <property type="entry name" value="PRC-brl_dom"/>
</dbReference>
<feature type="chain" id="PRO_5011679103" evidence="2">
    <location>
        <begin position="23"/>
        <end position="232"/>
    </location>
</feature>
<feature type="region of interest" description="Disordered" evidence="1">
    <location>
        <begin position="157"/>
        <end position="232"/>
    </location>
</feature>
<dbReference type="Pfam" id="PF05239">
    <property type="entry name" value="PRC"/>
    <property type="match status" value="1"/>
</dbReference>
<name>A0A1H2X5P8_9RHOB</name>
<dbReference type="Proteomes" id="UP000198539">
    <property type="component" value="Unassembled WGS sequence"/>
</dbReference>
<dbReference type="AlphaFoldDB" id="A0A1H2X5P8"/>
<dbReference type="PANTHER" id="PTHR36505">
    <property type="entry name" value="BLR1072 PROTEIN"/>
    <property type="match status" value="1"/>
</dbReference>
<feature type="signal peptide" evidence="2">
    <location>
        <begin position="1"/>
        <end position="22"/>
    </location>
</feature>
<sequence length="232" mass="23596">MTLKNLMTTSALSMLLATSAVAQTGTGTTAPADGTAPMATDGMMEAETMAPQSLSEMTVGDLNGTDVMDANGESIGSITEVVQGAREGQAVVGIGGFLGIGQYNVALPLSDLSYNAADEVISVSLTEEELTAMPEYVSGDMEPLPPEVQLSTLMEDTSDAAEPATDAPAMDEPATDAPAMDAPATDAPAMDEPATDAPATDAPAMDAPATDGTEADDMMETDTDTEESTTTQ</sequence>